<evidence type="ECO:0000256" key="1">
    <source>
        <dbReference type="SAM" id="Phobius"/>
    </source>
</evidence>
<keyword evidence="1" id="KW-1133">Transmembrane helix</keyword>
<dbReference type="Proteomes" id="UP000694904">
    <property type="component" value="Chromosome 4"/>
</dbReference>
<reference evidence="3 4" key="3">
    <citation type="submission" date="2025-05" db="UniProtKB">
        <authorList>
            <consortium name="RefSeq"/>
        </authorList>
    </citation>
    <scope>IDENTIFICATION</scope>
    <source>
        <tissue evidence="3 4">Whole organism</tissue>
    </source>
</reference>
<keyword evidence="1" id="KW-0472">Membrane</keyword>
<protein>
    <submittedName>
        <fullName evidence="3 4">Uncharacterized protein LOC108613203 isoform X2</fullName>
    </submittedName>
</protein>
<name>A0ABM1P457_DROAR</name>
<evidence type="ECO:0000313" key="2">
    <source>
        <dbReference type="Proteomes" id="UP000694904"/>
    </source>
</evidence>
<organism evidence="2 3">
    <name type="scientific">Drosophila arizonae</name>
    <name type="common">Fruit fly</name>
    <dbReference type="NCBI Taxonomy" id="7263"/>
    <lineage>
        <taxon>Eukaryota</taxon>
        <taxon>Metazoa</taxon>
        <taxon>Ecdysozoa</taxon>
        <taxon>Arthropoda</taxon>
        <taxon>Hexapoda</taxon>
        <taxon>Insecta</taxon>
        <taxon>Pterygota</taxon>
        <taxon>Neoptera</taxon>
        <taxon>Endopterygota</taxon>
        <taxon>Diptera</taxon>
        <taxon>Brachycera</taxon>
        <taxon>Muscomorpha</taxon>
        <taxon>Ephydroidea</taxon>
        <taxon>Drosophilidae</taxon>
        <taxon>Drosophila</taxon>
    </lineage>
</organism>
<accession>A0ABM1P457</accession>
<feature type="transmembrane region" description="Helical" evidence="1">
    <location>
        <begin position="16"/>
        <end position="35"/>
    </location>
</feature>
<keyword evidence="2" id="KW-1185">Reference proteome</keyword>
<feature type="transmembrane region" description="Helical" evidence="1">
    <location>
        <begin position="114"/>
        <end position="135"/>
    </location>
</feature>
<evidence type="ECO:0000313" key="3">
    <source>
        <dbReference type="RefSeq" id="XP_017861993.1"/>
    </source>
</evidence>
<dbReference type="RefSeq" id="XP_017861994.1">
    <property type="nucleotide sequence ID" value="XM_018006505.1"/>
</dbReference>
<dbReference type="GeneID" id="108613203"/>
<dbReference type="InterPro" id="IPR008952">
    <property type="entry name" value="Tetraspanin_EC2_sf"/>
</dbReference>
<dbReference type="Gene3D" id="1.10.1450.10">
    <property type="entry name" value="Tetraspanin"/>
    <property type="match status" value="1"/>
</dbReference>
<dbReference type="SUPFAM" id="SSF48652">
    <property type="entry name" value="Tetraspanin"/>
    <property type="match status" value="1"/>
</dbReference>
<reference evidence="2" key="1">
    <citation type="journal article" date="1997" name="Nucleic Acids Res.">
        <title>tRNAscan-SE: a program for improved detection of transfer RNA genes in genomic sequence.</title>
        <authorList>
            <person name="Lowe T.M."/>
            <person name="Eddy S.R."/>
        </authorList>
    </citation>
    <scope>NUCLEOTIDE SEQUENCE [LARGE SCALE GENOMIC DNA]</scope>
</reference>
<keyword evidence="1" id="KW-0812">Transmembrane</keyword>
<sequence>MNSAHFMCSCRGWREFAYFCCSSICAGFAVAWAIYCWRYSVIRYTDVYVVVRSFYTDNLWNYEIVYHCCGIDGPANYGNVSQKDVVPASCYRNQVETPANLYHRGCLFATEDSWFWFVFANCYWFAFVLFFVNLITHWKLRKCLRNY</sequence>
<gene>
    <name evidence="3 4" type="primary">LOC108613203</name>
</gene>
<reference evidence="2" key="2">
    <citation type="journal article" date="2016" name="G3 (Bethesda)">
        <title>Genome Evolution in Three Species of Cactophilic Drosophila.</title>
        <authorList>
            <person name="Sanchez-Flores A."/>
            <person name="Penazola F."/>
            <person name="Carpinteyro-Ponce J."/>
            <person name="Nazario-Yepiz N."/>
            <person name="Abreu-Goodger C."/>
            <person name="Machado C.A."/>
            <person name="Markow T.A."/>
        </authorList>
    </citation>
    <scope>NUCLEOTIDE SEQUENCE [LARGE SCALE GENOMIC DNA]</scope>
</reference>
<dbReference type="RefSeq" id="XP_017861993.1">
    <property type="nucleotide sequence ID" value="XM_018006504.1"/>
</dbReference>
<proteinExistence type="predicted"/>
<evidence type="ECO:0000313" key="4">
    <source>
        <dbReference type="RefSeq" id="XP_017861994.1"/>
    </source>
</evidence>